<feature type="domain" description="CAP-Gly" evidence="4">
    <location>
        <begin position="1371"/>
        <end position="1432"/>
    </location>
</feature>
<dbReference type="CDD" id="cd06257">
    <property type="entry name" value="DnaJ"/>
    <property type="match status" value="1"/>
</dbReference>
<feature type="region of interest" description="Disordered" evidence="2">
    <location>
        <begin position="226"/>
        <end position="513"/>
    </location>
</feature>
<feature type="compositionally biased region" description="Acidic residues" evidence="2">
    <location>
        <begin position="286"/>
        <end position="304"/>
    </location>
</feature>
<dbReference type="Pfam" id="PF00226">
    <property type="entry name" value="DnaJ"/>
    <property type="match status" value="1"/>
</dbReference>
<dbReference type="PROSITE" id="PS50076">
    <property type="entry name" value="DNAJ_2"/>
    <property type="match status" value="1"/>
</dbReference>
<feature type="compositionally biased region" description="Polar residues" evidence="2">
    <location>
        <begin position="1291"/>
        <end position="1321"/>
    </location>
</feature>
<dbReference type="InterPro" id="IPR036859">
    <property type="entry name" value="CAP-Gly_dom_sf"/>
</dbReference>
<dbReference type="SMART" id="SM00271">
    <property type="entry name" value="DnaJ"/>
    <property type="match status" value="1"/>
</dbReference>
<keyword evidence="6" id="KW-1185">Reference proteome</keyword>
<feature type="region of interest" description="Disordered" evidence="2">
    <location>
        <begin position="838"/>
        <end position="878"/>
    </location>
</feature>
<feature type="compositionally biased region" description="Polar residues" evidence="2">
    <location>
        <begin position="482"/>
        <end position="492"/>
    </location>
</feature>
<feature type="compositionally biased region" description="Polar residues" evidence="2">
    <location>
        <begin position="393"/>
        <end position="403"/>
    </location>
</feature>
<feature type="compositionally biased region" description="Polar residues" evidence="2">
    <location>
        <begin position="793"/>
        <end position="811"/>
    </location>
</feature>
<dbReference type="PRINTS" id="PR00625">
    <property type="entry name" value="JDOMAIN"/>
</dbReference>
<gene>
    <name evidence="5" type="ORF">pdam_00018726</name>
</gene>
<dbReference type="PANTHER" id="PTHR39158">
    <property type="entry name" value="OS08G0560600 PROTEIN"/>
    <property type="match status" value="1"/>
</dbReference>
<feature type="compositionally biased region" description="Low complexity" evidence="2">
    <location>
        <begin position="321"/>
        <end position="332"/>
    </location>
</feature>
<dbReference type="Pfam" id="PF09350">
    <property type="entry name" value="DJC28_CD"/>
    <property type="match status" value="1"/>
</dbReference>
<feature type="coiled-coil region" evidence="1">
    <location>
        <begin position="899"/>
        <end position="1087"/>
    </location>
</feature>
<dbReference type="Pfam" id="PF01302">
    <property type="entry name" value="CAP_GLY"/>
    <property type="match status" value="1"/>
</dbReference>
<dbReference type="PROSITE" id="PS50245">
    <property type="entry name" value="CAP_GLY_2"/>
    <property type="match status" value="1"/>
</dbReference>
<dbReference type="EMBL" id="RCHS01001025">
    <property type="protein sequence ID" value="RMX55688.1"/>
    <property type="molecule type" value="Genomic_DNA"/>
</dbReference>
<feature type="region of interest" description="Disordered" evidence="2">
    <location>
        <begin position="1225"/>
        <end position="1332"/>
    </location>
</feature>
<sequence length="1796" mass="198084">MQCRFCREDLGSLDQLQLHYLVCTSAYADSARAPVVRRVDSVVVRFCWVKSRPCIEREVHLISSLAGSVTLQRKFGEGLYESETIGVPVGEHTCQLAIGGDVVSTEPFTVNEDSDVIFVILKEDPHQHESSIYFGDRDRRARISTGEVGSPRLEREPTETHHRPLYPLDVEAREPRENTDEVLNEMSPLYRELLQHQLSHGEPSWVPGSGVQSPVMSEVDFSDLAGLRHGNEPFSLTPQPDSTEELRPQSPILARPVPLQPGHEVEGHPGDASDGSDGVLSHADGEEVEDQDQDQSDNEAEEVPESSPVPSSHSEHESRVSSRNSPVSSIPSETSARDDAVISPLPDETLRHGSPPPISGNRFAEEHTNDVSPHTTPRITPGGDRNHTEETARGSSAGQTPTEGSAVEHAHSSPRASPVGSVLETVAVPVTDTNTSNRAEMHSGRETNSPPPRQSPAGSVHSSSLFSSGLPTPIMSPRDRCQSATGMPSASRGNPLGSIHVQTQLPLRPQSLGGSVNLTDMVPISSDLLVALNPSSQQESPRIPISGAEGSQSPPAMRRSPAGSIHESNVKLPRGSGGVDDSSRHSSRRNTPVLSVHSGSGREASPLVAPPRTLPLSDGGSGNSTPLAHSPRQRTSEGGSPTQFLIEAIYTPAAESGTSPLPTGSAVAAPLVTPLASSMGDQRKTSTPVVEDPRRRTSGDESTSERIPKSDRNPPLVPYNGAASIPPHLLPSSSSRTSHRESENSTPVLDRSIHRTPTPGSQSEFLAETARRQGTPSVVSRHGSIPSTPPVLPQTSPRANNRGSENSTPTVRSSGHRRSGAGSPSELLAEIAYRRGTPPVSMHASHGRSSSRQSSASSVHSRPKHSPPRVVSPPFPRESAIPSRVSAFATVDGQRGPSLAGTASEIEALRAERDSLTRDLRNKTAELGQVQSKNRDLEQQILNIETVANLTRQDDEKTRELEQTVQNLNRTIREKDEEISSLQESTRTLQRTNQQLKEELESLKTVNELQLDDVKRINTDLEKELTVARRSLESSKAKRGREEGKVIELKALNDAFEQHVQQLQEEKTDLQAKLKKAKREIETMKALGSSRLGKAKSETDLSRKFDKYTAVDEHRYRDPRSSRTVNFATTSRHSSALGSTRLGSWDTNNTRSADIEVSSPVIMNGHGSLRPDTNPGSSYTFFRDTLPREPYSFRTTVPRHRIGSLGEESDMSDDLDHGVGYLTATQSKWRPQSPDSSTSSVVSWDRDYSTDESRSPRASAYNQSLSLYRDDRGSGRRARPHSYHGGILDNLHSSEGGSTSLHQRYGGASSSSTNARLLTSSPHPPTAGASRSKLFTKPFAPTSCEDVQLGMGVLVTRSRGQIARGVVRYVGLIPGRKDTYIGVELGPGQEGKHDGSLDGKRLFTWRTAPNKKTQIVQMGNKTYVMLQGYFLFTKKYRMLCTWERSIKVKDCYLLLGVDWSATVIDVREAYLKLAKLYHPDCGRNTADAAKFSKIEHAYRVVMDHVTSASQKGSEVSDQDFEKEIFDIHHTAPQHRQYLEYEGIGFGSPSKRQKQYQQHRVQRASDKVIDHKYGHLGEQETSIAEPEKRAIRRSKHSKVIDRLVEDLIQEAMSKGEFKNLAGSGKPLKLEQDVYIDSTTRRLNKVLIDSGFAPEWIALEKEIRLDIERHRENLLQKRKKLGPSPLTLLSTDKWERHLKEFHDKLRDTNKKIDKFNMIVPILNKQKVHANFHKEVDRVVKIYGYGIMESNVEEPRKDAGDEKRSDESESFTWNFLQKLLGNYKIGFLERFTESEKTIK</sequence>
<comment type="caution">
    <text evidence="5">The sequence shown here is derived from an EMBL/GenBank/DDBJ whole genome shotgun (WGS) entry which is preliminary data.</text>
</comment>
<dbReference type="Gene3D" id="2.30.30.190">
    <property type="entry name" value="CAP Gly-rich-like domain"/>
    <property type="match status" value="1"/>
</dbReference>
<dbReference type="PROSITE" id="PS00845">
    <property type="entry name" value="CAP_GLY_1"/>
    <property type="match status" value="1"/>
</dbReference>
<feature type="compositionally biased region" description="Basic and acidic residues" evidence="2">
    <location>
        <begin position="1244"/>
        <end position="1255"/>
    </location>
</feature>
<dbReference type="SUPFAM" id="SSF46565">
    <property type="entry name" value="Chaperone J-domain"/>
    <property type="match status" value="1"/>
</dbReference>
<dbReference type="PANTHER" id="PTHR39158:SF1">
    <property type="entry name" value="DNAJ HOMOLOG SUBFAMILY C MEMBER 28"/>
    <property type="match status" value="1"/>
</dbReference>
<feature type="compositionally biased region" description="Low complexity" evidence="2">
    <location>
        <begin position="1229"/>
        <end position="1243"/>
    </location>
</feature>
<feature type="region of interest" description="Disordered" evidence="2">
    <location>
        <begin position="534"/>
        <end position="824"/>
    </location>
</feature>
<dbReference type="SUPFAM" id="SSF74924">
    <property type="entry name" value="Cap-Gly domain"/>
    <property type="match status" value="1"/>
</dbReference>
<feature type="domain" description="J" evidence="3">
    <location>
        <begin position="1450"/>
        <end position="1529"/>
    </location>
</feature>
<dbReference type="STRING" id="46731.A0A3M6UQP9"/>
<protein>
    <recommendedName>
        <fullName evidence="7">J domain-containing protein</fullName>
    </recommendedName>
</protein>
<evidence type="ECO:0008006" key="7">
    <source>
        <dbReference type="Google" id="ProtNLM"/>
    </source>
</evidence>
<proteinExistence type="predicted"/>
<keyword evidence="1" id="KW-0175">Coiled coil</keyword>
<evidence type="ECO:0000256" key="1">
    <source>
        <dbReference type="SAM" id="Coils"/>
    </source>
</evidence>
<dbReference type="InterPro" id="IPR001623">
    <property type="entry name" value="DnaJ_domain"/>
</dbReference>
<name>A0A3M6UQP9_POCDA</name>
<evidence type="ECO:0000256" key="2">
    <source>
        <dbReference type="SAM" id="MobiDB-lite"/>
    </source>
</evidence>
<accession>A0A3M6UQP9</accession>
<evidence type="ECO:0000259" key="3">
    <source>
        <dbReference type="PROSITE" id="PS50076"/>
    </source>
</evidence>
<dbReference type="Gene3D" id="1.10.287.110">
    <property type="entry name" value="DnaJ domain"/>
    <property type="match status" value="1"/>
</dbReference>
<feature type="compositionally biased region" description="Basic and acidic residues" evidence="2">
    <location>
        <begin position="691"/>
        <end position="712"/>
    </location>
</feature>
<dbReference type="InterPro" id="IPR036869">
    <property type="entry name" value="J_dom_sf"/>
</dbReference>
<feature type="compositionally biased region" description="Low complexity" evidence="2">
    <location>
        <begin position="843"/>
        <end position="860"/>
    </location>
</feature>
<dbReference type="OrthoDB" id="5983260at2759"/>
<evidence type="ECO:0000313" key="6">
    <source>
        <dbReference type="Proteomes" id="UP000275408"/>
    </source>
</evidence>
<feature type="compositionally biased region" description="Low complexity" evidence="2">
    <location>
        <begin position="459"/>
        <end position="468"/>
    </location>
</feature>
<dbReference type="Proteomes" id="UP000275408">
    <property type="component" value="Unassembled WGS sequence"/>
</dbReference>
<feature type="compositionally biased region" description="Polar residues" evidence="2">
    <location>
        <begin position="675"/>
        <end position="688"/>
    </location>
</feature>
<evidence type="ECO:0000259" key="4">
    <source>
        <dbReference type="PROSITE" id="PS50245"/>
    </source>
</evidence>
<organism evidence="5 6">
    <name type="scientific">Pocillopora damicornis</name>
    <name type="common">Cauliflower coral</name>
    <name type="synonym">Millepora damicornis</name>
    <dbReference type="NCBI Taxonomy" id="46731"/>
    <lineage>
        <taxon>Eukaryota</taxon>
        <taxon>Metazoa</taxon>
        <taxon>Cnidaria</taxon>
        <taxon>Anthozoa</taxon>
        <taxon>Hexacorallia</taxon>
        <taxon>Scleractinia</taxon>
        <taxon>Astrocoeniina</taxon>
        <taxon>Pocilloporidae</taxon>
        <taxon>Pocillopora</taxon>
    </lineage>
</organism>
<reference evidence="5 6" key="1">
    <citation type="journal article" date="2018" name="Sci. Rep.">
        <title>Comparative analysis of the Pocillopora damicornis genome highlights role of immune system in coral evolution.</title>
        <authorList>
            <person name="Cunning R."/>
            <person name="Bay R.A."/>
            <person name="Gillette P."/>
            <person name="Baker A.C."/>
            <person name="Traylor-Knowles N."/>
        </authorList>
    </citation>
    <scope>NUCLEOTIDE SEQUENCE [LARGE SCALE GENOMIC DNA]</scope>
    <source>
        <strain evidence="5">RSMAS</strain>
        <tissue evidence="5">Whole animal</tissue>
    </source>
</reference>
<evidence type="ECO:0000313" key="5">
    <source>
        <dbReference type="EMBL" id="RMX55688.1"/>
    </source>
</evidence>
<dbReference type="InterPro" id="IPR000938">
    <property type="entry name" value="CAP-Gly_domain"/>
</dbReference>
<dbReference type="SMART" id="SM01052">
    <property type="entry name" value="CAP_GLY"/>
    <property type="match status" value="1"/>
</dbReference>
<dbReference type="InterPro" id="IPR018961">
    <property type="entry name" value="DnaJ_homolog_subfam-C_membr-28"/>
</dbReference>
<dbReference type="InterPro" id="IPR052573">
    <property type="entry name" value="DnaJ_C_subfamily_28"/>
</dbReference>